<proteinExistence type="inferred from homology"/>
<dbReference type="GO" id="GO:0009254">
    <property type="term" value="P:peptidoglycan turnover"/>
    <property type="evidence" value="ECO:0007669"/>
    <property type="project" value="TreeGrafter"/>
</dbReference>
<dbReference type="Proteomes" id="UP000501168">
    <property type="component" value="Chromosome"/>
</dbReference>
<dbReference type="PANTHER" id="PTHR30417">
    <property type="entry name" value="N-ACETYLMURAMOYL-L-ALANINE AMIDASE AMID"/>
    <property type="match status" value="1"/>
</dbReference>
<dbReference type="Pfam" id="PF04287">
    <property type="entry name" value="DUF446"/>
    <property type="match status" value="1"/>
</dbReference>
<evidence type="ECO:0000313" key="15">
    <source>
        <dbReference type="Proteomes" id="UP000501168"/>
    </source>
</evidence>
<keyword evidence="9" id="KW-0862">Zinc</keyword>
<dbReference type="GO" id="GO:0071555">
    <property type="term" value="P:cell wall organization"/>
    <property type="evidence" value="ECO:0007669"/>
    <property type="project" value="UniProtKB-KW"/>
</dbReference>
<comment type="similarity">
    <text evidence="4">Belongs to the N-acetylmuramoyl-L-alanine amidase 2 family.</text>
</comment>
<keyword evidence="7" id="KW-0479">Metal-binding</keyword>
<gene>
    <name evidence="14" type="primary">ampD</name>
    <name evidence="14" type="ORF">IPMB12_09200</name>
</gene>
<comment type="cofactor">
    <cofactor evidence="2">
        <name>Zn(2+)</name>
        <dbReference type="ChEBI" id="CHEBI:29105"/>
    </cofactor>
</comment>
<dbReference type="AlphaFoldDB" id="A0A6G9IC82"/>
<dbReference type="Gene3D" id="3.40.80.10">
    <property type="entry name" value="Peptidoglycan recognition protein-like"/>
    <property type="match status" value="1"/>
</dbReference>
<dbReference type="InterPro" id="IPR002502">
    <property type="entry name" value="Amidase_domain"/>
</dbReference>
<dbReference type="InterPro" id="IPR036814">
    <property type="entry name" value="YqcC-like_sf"/>
</dbReference>
<accession>A0A6G9IC82</accession>
<reference evidence="14 15" key="1">
    <citation type="submission" date="2020-03" db="EMBL/GenBank/DDBJ databases">
        <title>Complete genome sequence of Orbus sp. IPMB12 (BCRC 80908).</title>
        <authorList>
            <person name="Lo W.-S."/>
            <person name="Chang T.-H."/>
            <person name="Kuo C.-H."/>
        </authorList>
    </citation>
    <scope>NUCLEOTIDE SEQUENCE [LARGE SCALE GENOMIC DNA]</scope>
    <source>
        <strain evidence="14 15">IPMB12</strain>
    </source>
</reference>
<feature type="domain" description="N-acetylmuramoyl-L-alanine amidase" evidence="13">
    <location>
        <begin position="18"/>
        <end position="166"/>
    </location>
</feature>
<dbReference type="Gene3D" id="1.20.1440.40">
    <property type="entry name" value="YqcC-like"/>
    <property type="match status" value="1"/>
</dbReference>
<dbReference type="InterPro" id="IPR051206">
    <property type="entry name" value="NAMLAA_amidase_2"/>
</dbReference>
<evidence type="ECO:0000256" key="2">
    <source>
        <dbReference type="ARBA" id="ARBA00001947"/>
    </source>
</evidence>
<keyword evidence="10" id="KW-0961">Cell wall biogenesis/degradation</keyword>
<dbReference type="InParanoid" id="A0A6G9IC82"/>
<keyword evidence="8 14" id="KW-0378">Hydrolase</keyword>
<evidence type="ECO:0000256" key="3">
    <source>
        <dbReference type="ARBA" id="ARBA00004496"/>
    </source>
</evidence>
<evidence type="ECO:0000256" key="12">
    <source>
        <dbReference type="ARBA" id="ARBA00042615"/>
    </source>
</evidence>
<dbReference type="SMART" id="SM00644">
    <property type="entry name" value="Ami_2"/>
    <property type="match status" value="1"/>
</dbReference>
<comment type="catalytic activity">
    <reaction evidence="1">
        <text>Hydrolyzes the link between N-acetylmuramoyl residues and L-amino acid residues in certain cell-wall glycopeptides.</text>
        <dbReference type="EC" id="3.5.1.28"/>
    </reaction>
</comment>
<evidence type="ECO:0000256" key="7">
    <source>
        <dbReference type="ARBA" id="ARBA00022723"/>
    </source>
</evidence>
<name>A0A6G9IC82_9GAMM</name>
<dbReference type="InterPro" id="IPR036505">
    <property type="entry name" value="Amidase/PGRP_sf"/>
</dbReference>
<keyword evidence="6" id="KW-0963">Cytoplasm</keyword>
<dbReference type="GO" id="GO:0008745">
    <property type="term" value="F:N-acetylmuramoyl-L-alanine amidase activity"/>
    <property type="evidence" value="ECO:0007669"/>
    <property type="project" value="UniProtKB-EC"/>
</dbReference>
<protein>
    <recommendedName>
        <fullName evidence="11">1,6-anhydro-N-acetylmuramyl-L-alanine amidase AmpD</fullName>
        <ecNumber evidence="5">3.5.1.28</ecNumber>
    </recommendedName>
    <alternativeName>
        <fullName evidence="12">N-acetylmuramoyl-L-alanine amidase</fullName>
    </alternativeName>
</protein>
<evidence type="ECO:0000256" key="5">
    <source>
        <dbReference type="ARBA" id="ARBA00011901"/>
    </source>
</evidence>
<dbReference type="Pfam" id="PF01510">
    <property type="entry name" value="Amidase_2"/>
    <property type="match status" value="1"/>
</dbReference>
<comment type="subcellular location">
    <subcellularLocation>
        <location evidence="3">Cytoplasm</location>
    </subcellularLocation>
</comment>
<dbReference type="EC" id="3.5.1.28" evidence="5"/>
<organism evidence="14 15">
    <name type="scientific">Zophobihabitans entericus</name>
    <dbReference type="NCBI Taxonomy" id="1635327"/>
    <lineage>
        <taxon>Bacteria</taxon>
        <taxon>Pseudomonadati</taxon>
        <taxon>Pseudomonadota</taxon>
        <taxon>Gammaproteobacteria</taxon>
        <taxon>Orbales</taxon>
        <taxon>Orbaceae</taxon>
        <taxon>Zophobihabitans</taxon>
    </lineage>
</organism>
<dbReference type="EMBL" id="CP050253">
    <property type="protein sequence ID" value="QIQ21841.1"/>
    <property type="molecule type" value="Genomic_DNA"/>
</dbReference>
<dbReference type="GO" id="GO:0046872">
    <property type="term" value="F:metal ion binding"/>
    <property type="evidence" value="ECO:0007669"/>
    <property type="project" value="UniProtKB-KW"/>
</dbReference>
<evidence type="ECO:0000259" key="13">
    <source>
        <dbReference type="SMART" id="SM00644"/>
    </source>
</evidence>
<dbReference type="FunCoup" id="A0A6G9IC82">
    <property type="interactions" value="41"/>
</dbReference>
<evidence type="ECO:0000256" key="1">
    <source>
        <dbReference type="ARBA" id="ARBA00001561"/>
    </source>
</evidence>
<dbReference type="InterPro" id="IPR023376">
    <property type="entry name" value="YqcC-like_dom"/>
</dbReference>
<evidence type="ECO:0000256" key="11">
    <source>
        <dbReference type="ARBA" id="ARBA00039257"/>
    </source>
</evidence>
<dbReference type="GO" id="GO:0005737">
    <property type="term" value="C:cytoplasm"/>
    <property type="evidence" value="ECO:0007669"/>
    <property type="project" value="UniProtKB-SubCell"/>
</dbReference>
<dbReference type="SUPFAM" id="SSF158452">
    <property type="entry name" value="YqcC-like"/>
    <property type="match status" value="1"/>
</dbReference>
<evidence type="ECO:0000256" key="10">
    <source>
        <dbReference type="ARBA" id="ARBA00023316"/>
    </source>
</evidence>
<dbReference type="CDD" id="cd06583">
    <property type="entry name" value="PGRP"/>
    <property type="match status" value="1"/>
</dbReference>
<evidence type="ECO:0000256" key="6">
    <source>
        <dbReference type="ARBA" id="ARBA00022490"/>
    </source>
</evidence>
<dbReference type="GO" id="GO:0009253">
    <property type="term" value="P:peptidoglycan catabolic process"/>
    <property type="evidence" value="ECO:0007669"/>
    <property type="project" value="InterPro"/>
</dbReference>
<dbReference type="SUPFAM" id="SSF55846">
    <property type="entry name" value="N-acetylmuramoyl-L-alanine amidase-like"/>
    <property type="match status" value="1"/>
</dbReference>
<evidence type="ECO:0000313" key="14">
    <source>
        <dbReference type="EMBL" id="QIQ21841.1"/>
    </source>
</evidence>
<keyword evidence="15" id="KW-1185">Reference proteome</keyword>
<evidence type="ECO:0000256" key="4">
    <source>
        <dbReference type="ARBA" id="ARBA00007553"/>
    </source>
</evidence>
<sequence>MHPEIIDGFMTGIKQVASPYFNDRPDNQLPTLLVIHNISLPPDRYGGPHVEQLFTGQLDPNEHPYFATIAHLEVSSHFFIRRTGELIQFVSCDKRAWHAGVSSYHGRKNCNDFSIGIELEGCDTESFTDVQYQVLAKLTELLFQFYPLTDIVGHSDIAPGRKTDPGPYFDWIRYRTLINFNQEKSMLEQHLPVLQLLNDIESEMRKTSLWQTSAPEPSAFESVEPFCVDRMHAHEWLQWIFLPRMKALIDMRAELPTNFALHPYFEEAFKEQDEHNKLLELIKQLDELSQN</sequence>
<evidence type="ECO:0000256" key="9">
    <source>
        <dbReference type="ARBA" id="ARBA00022833"/>
    </source>
</evidence>
<dbReference type="NCBIfam" id="NF008758">
    <property type="entry name" value="PRK11789.1"/>
    <property type="match status" value="1"/>
</dbReference>
<dbReference type="KEGG" id="orb:IPMB12_09200"/>
<dbReference type="PANTHER" id="PTHR30417:SF4">
    <property type="entry name" value="1,6-ANHYDRO-N-ACETYLMURAMYL-L-ALANINE AMIDASE AMPD"/>
    <property type="match status" value="1"/>
</dbReference>
<evidence type="ECO:0000256" key="8">
    <source>
        <dbReference type="ARBA" id="ARBA00022801"/>
    </source>
</evidence>